<evidence type="ECO:0000256" key="1">
    <source>
        <dbReference type="ARBA" id="ARBA00000903"/>
    </source>
</evidence>
<protein>
    <recommendedName>
        <fullName evidence="4 9">Thiopurine S-methyltransferase</fullName>
        <ecNumber evidence="4 9">2.1.1.67</ecNumber>
    </recommendedName>
    <alternativeName>
        <fullName evidence="9">Thiopurine methyltransferase</fullName>
    </alternativeName>
</protein>
<evidence type="ECO:0000256" key="4">
    <source>
        <dbReference type="ARBA" id="ARBA00011905"/>
    </source>
</evidence>
<keyword evidence="7 9" id="KW-0808">Transferase</keyword>
<evidence type="ECO:0000256" key="2">
    <source>
        <dbReference type="ARBA" id="ARBA00004496"/>
    </source>
</evidence>
<dbReference type="HAMAP" id="MF_00812">
    <property type="entry name" value="Thiopur_methtran"/>
    <property type="match status" value="1"/>
</dbReference>
<dbReference type="GO" id="GO:0032259">
    <property type="term" value="P:methylation"/>
    <property type="evidence" value="ECO:0007669"/>
    <property type="project" value="UniProtKB-KW"/>
</dbReference>
<proteinExistence type="inferred from homology"/>
<dbReference type="OrthoDB" id="9778208at2"/>
<evidence type="ECO:0000256" key="9">
    <source>
        <dbReference type="HAMAP-Rule" id="MF_00812"/>
    </source>
</evidence>
<evidence type="ECO:0000256" key="7">
    <source>
        <dbReference type="ARBA" id="ARBA00022679"/>
    </source>
</evidence>
<dbReference type="NCBIfam" id="TIGR03840">
    <property type="entry name" value="TMPT_Se_Te"/>
    <property type="match status" value="1"/>
</dbReference>
<organism evidence="10 11">
    <name type="scientific">Pseudohongiella nitratireducens</name>
    <dbReference type="NCBI Taxonomy" id="1768907"/>
    <lineage>
        <taxon>Bacteria</taxon>
        <taxon>Pseudomonadati</taxon>
        <taxon>Pseudomonadota</taxon>
        <taxon>Gammaproteobacteria</taxon>
        <taxon>Pseudomonadales</taxon>
        <taxon>Pseudohongiellaceae</taxon>
        <taxon>Pseudohongiella</taxon>
    </lineage>
</organism>
<dbReference type="NCBIfam" id="NF009732">
    <property type="entry name" value="PRK13255.1"/>
    <property type="match status" value="1"/>
</dbReference>
<dbReference type="Proteomes" id="UP000627715">
    <property type="component" value="Unassembled WGS sequence"/>
</dbReference>
<reference evidence="10" key="1">
    <citation type="journal article" date="2014" name="Int. J. Syst. Evol. Microbiol.">
        <title>Complete genome sequence of Corynebacterium casei LMG S-19264T (=DSM 44701T), isolated from a smear-ripened cheese.</title>
        <authorList>
            <consortium name="US DOE Joint Genome Institute (JGI-PGF)"/>
            <person name="Walter F."/>
            <person name="Albersmeier A."/>
            <person name="Kalinowski J."/>
            <person name="Ruckert C."/>
        </authorList>
    </citation>
    <scope>NUCLEOTIDE SEQUENCE</scope>
    <source>
        <strain evidence="10">CGMCC 1.15425</strain>
    </source>
</reference>
<dbReference type="InterPro" id="IPR008854">
    <property type="entry name" value="TPMT"/>
</dbReference>
<dbReference type="PANTHER" id="PTHR10259:SF11">
    <property type="entry name" value="THIOPURINE S-METHYLTRANSFERASE"/>
    <property type="match status" value="1"/>
</dbReference>
<evidence type="ECO:0000256" key="8">
    <source>
        <dbReference type="ARBA" id="ARBA00022691"/>
    </source>
</evidence>
<dbReference type="SUPFAM" id="SSF53335">
    <property type="entry name" value="S-adenosyl-L-methionine-dependent methyltransferases"/>
    <property type="match status" value="1"/>
</dbReference>
<evidence type="ECO:0000313" key="10">
    <source>
        <dbReference type="EMBL" id="GFZ81063.1"/>
    </source>
</evidence>
<keyword evidence="8 9" id="KW-0949">S-adenosyl-L-methionine</keyword>
<dbReference type="EMBL" id="BMIY01000011">
    <property type="protein sequence ID" value="GFZ81063.1"/>
    <property type="molecule type" value="Genomic_DNA"/>
</dbReference>
<comment type="catalytic activity">
    <reaction evidence="1 9">
        <text>S-adenosyl-L-methionine + a thiopurine = S-adenosyl-L-homocysteine + a thiopurine S-methylether.</text>
        <dbReference type="EC" id="2.1.1.67"/>
    </reaction>
</comment>
<keyword evidence="6 9" id="KW-0489">Methyltransferase</keyword>
<dbReference type="GO" id="GO:0010038">
    <property type="term" value="P:response to metal ion"/>
    <property type="evidence" value="ECO:0007669"/>
    <property type="project" value="InterPro"/>
</dbReference>
<accession>A0A916VKA7</accession>
<evidence type="ECO:0000256" key="3">
    <source>
        <dbReference type="ARBA" id="ARBA00008145"/>
    </source>
</evidence>
<name>A0A916VKA7_9GAMM</name>
<dbReference type="RefSeq" id="WP_068811207.1">
    <property type="nucleotide sequence ID" value="NZ_BMIY01000011.1"/>
</dbReference>
<feature type="binding site" evidence="9">
    <location>
        <position position="45"/>
    </location>
    <ligand>
        <name>S-adenosyl-L-methionine</name>
        <dbReference type="ChEBI" id="CHEBI:59789"/>
    </ligand>
</feature>
<feature type="binding site" evidence="9">
    <location>
        <position position="66"/>
    </location>
    <ligand>
        <name>S-adenosyl-L-methionine</name>
        <dbReference type="ChEBI" id="CHEBI:59789"/>
    </ligand>
</feature>
<keyword evidence="11" id="KW-1185">Reference proteome</keyword>
<dbReference type="PROSITE" id="PS51585">
    <property type="entry name" value="SAM_MT_TPMT"/>
    <property type="match status" value="1"/>
</dbReference>
<dbReference type="InterPro" id="IPR029063">
    <property type="entry name" value="SAM-dependent_MTases_sf"/>
</dbReference>
<dbReference type="PIRSF" id="PIRSF023956">
    <property type="entry name" value="Thiopurine_S-methyltransferase"/>
    <property type="match status" value="1"/>
</dbReference>
<dbReference type="InterPro" id="IPR025835">
    <property type="entry name" value="Thiopurine_S-MeTrfase"/>
</dbReference>
<reference evidence="10" key="2">
    <citation type="submission" date="2020-09" db="EMBL/GenBank/DDBJ databases">
        <authorList>
            <person name="Sun Q."/>
            <person name="Zhou Y."/>
        </authorList>
    </citation>
    <scope>NUCLEOTIDE SEQUENCE</scope>
    <source>
        <strain evidence="10">CGMCC 1.15425</strain>
    </source>
</reference>
<comment type="caution">
    <text evidence="10">The sequence shown here is derived from an EMBL/GenBank/DDBJ whole genome shotgun (WGS) entry which is preliminary data.</text>
</comment>
<comment type="subcellular location">
    <subcellularLocation>
        <location evidence="2 9">Cytoplasm</location>
    </subcellularLocation>
</comment>
<evidence type="ECO:0000313" key="11">
    <source>
        <dbReference type="Proteomes" id="UP000627715"/>
    </source>
</evidence>
<dbReference type="FunFam" id="3.40.50.150:FF:000101">
    <property type="entry name" value="Thiopurine S-methyltransferase"/>
    <property type="match status" value="1"/>
</dbReference>
<dbReference type="GO" id="GO:0005737">
    <property type="term" value="C:cytoplasm"/>
    <property type="evidence" value="ECO:0007669"/>
    <property type="project" value="UniProtKB-SubCell"/>
</dbReference>
<dbReference type="GO" id="GO:0008119">
    <property type="term" value="F:thiopurine S-methyltransferase activity"/>
    <property type="evidence" value="ECO:0007669"/>
    <property type="project" value="UniProtKB-UniRule"/>
</dbReference>
<dbReference type="AlphaFoldDB" id="A0A916VKA7"/>
<feature type="binding site" evidence="9">
    <location>
        <position position="10"/>
    </location>
    <ligand>
        <name>S-adenosyl-L-methionine</name>
        <dbReference type="ChEBI" id="CHEBI:59789"/>
    </ligand>
</feature>
<dbReference type="InterPro" id="IPR022474">
    <property type="entry name" value="Thiopur_S-MeTfrase_Se/Te_detox"/>
</dbReference>
<dbReference type="EC" id="2.1.1.67" evidence="4 9"/>
<dbReference type="Gene3D" id="3.40.50.150">
    <property type="entry name" value="Vaccinia Virus protein VP39"/>
    <property type="match status" value="1"/>
</dbReference>
<evidence type="ECO:0000256" key="6">
    <source>
        <dbReference type="ARBA" id="ARBA00022603"/>
    </source>
</evidence>
<keyword evidence="5 9" id="KW-0963">Cytoplasm</keyword>
<sequence>MEAQFWQDKWQKNEIGFHEPDVNPLLVEHISALGLEPGDRIFLPLCGKTLDIAWLLSQGYRVVGVELVELAIEQLFAELELEPDISRAGTLLCYQAPGIDIYVGDLFDLSVDELGTVDAVYDRAAFVALPPEMRASYAKKMTEVTHSADQLLITFEYDQSLMSGPPFSSTHSDVENSYQPAYQLTLLSEGEMPGGLKGHPADEFVWLLRQE</sequence>
<gene>
    <name evidence="9 10" type="primary">tpm</name>
    <name evidence="10" type="ORF">GCM10011403_25240</name>
</gene>
<comment type="similarity">
    <text evidence="3 9">Belongs to the class I-like SAM-binding methyltransferase superfamily. TPMT family.</text>
</comment>
<dbReference type="Pfam" id="PF05724">
    <property type="entry name" value="TPMT"/>
    <property type="match status" value="1"/>
</dbReference>
<evidence type="ECO:0000256" key="5">
    <source>
        <dbReference type="ARBA" id="ARBA00022490"/>
    </source>
</evidence>
<feature type="binding site" evidence="9">
    <location>
        <position position="123"/>
    </location>
    <ligand>
        <name>S-adenosyl-L-methionine</name>
        <dbReference type="ChEBI" id="CHEBI:59789"/>
    </ligand>
</feature>
<dbReference type="PANTHER" id="PTHR10259">
    <property type="entry name" value="THIOPURINE S-METHYLTRANSFERASE"/>
    <property type="match status" value="1"/>
</dbReference>